<sequence length="201" mass="22098">MRTSSVLLLAVAALALVAGATSADIAASSTAGKTYKGYTFATDTAPYLNISRDICLIKKVLNTKQPDYTFAKGIYMDGYYGKLASKDGGLIAMRRMATDVKTNEPLWTQYQKHFNNPVWLDDLLVRAFGKVPPYDSDKARVQLIVKTLESSLQVSYLFHELDQAINEVQAKKANASLDVDPVYRVDKAWAIFVGADTDCGL</sequence>
<protein>
    <submittedName>
        <fullName evidence="2">Uncharacterized protein</fullName>
    </submittedName>
</protein>
<dbReference type="KEGG" id="mng:MNEG_6092"/>
<evidence type="ECO:0000313" key="2">
    <source>
        <dbReference type="EMBL" id="KIZ01866.1"/>
    </source>
</evidence>
<dbReference type="InterPro" id="IPR011643">
    <property type="entry name" value="HCR1"/>
</dbReference>
<dbReference type="RefSeq" id="XP_013900885.1">
    <property type="nucleotide sequence ID" value="XM_014045431.1"/>
</dbReference>
<organism evidence="2 3">
    <name type="scientific">Monoraphidium neglectum</name>
    <dbReference type="NCBI Taxonomy" id="145388"/>
    <lineage>
        <taxon>Eukaryota</taxon>
        <taxon>Viridiplantae</taxon>
        <taxon>Chlorophyta</taxon>
        <taxon>core chlorophytes</taxon>
        <taxon>Chlorophyceae</taxon>
        <taxon>CS clade</taxon>
        <taxon>Sphaeropleales</taxon>
        <taxon>Selenastraceae</taxon>
        <taxon>Monoraphidium</taxon>
    </lineage>
</organism>
<dbReference type="Proteomes" id="UP000054498">
    <property type="component" value="Unassembled WGS sequence"/>
</dbReference>
<reference evidence="2 3" key="1">
    <citation type="journal article" date="2013" name="BMC Genomics">
        <title>Reconstruction of the lipid metabolism for the microalga Monoraphidium neglectum from its genome sequence reveals characteristics suitable for biofuel production.</title>
        <authorList>
            <person name="Bogen C."/>
            <person name="Al-Dilaimi A."/>
            <person name="Albersmeier A."/>
            <person name="Wichmann J."/>
            <person name="Grundmann M."/>
            <person name="Rupp O."/>
            <person name="Lauersen K.J."/>
            <person name="Blifernez-Klassen O."/>
            <person name="Kalinowski J."/>
            <person name="Goesmann A."/>
            <person name="Mussgnug J.H."/>
            <person name="Kruse O."/>
        </authorList>
    </citation>
    <scope>NUCLEOTIDE SEQUENCE [LARGE SCALE GENOMIC DNA]</scope>
    <source>
        <strain evidence="2 3">SAG 48.87</strain>
    </source>
</reference>
<proteinExistence type="predicted"/>
<dbReference type="EMBL" id="KK101179">
    <property type="protein sequence ID" value="KIZ01866.1"/>
    <property type="molecule type" value="Genomic_DNA"/>
</dbReference>
<accession>A0A0D2N7S6</accession>
<dbReference type="AlphaFoldDB" id="A0A0D2N7S6"/>
<feature type="non-terminal residue" evidence="2">
    <location>
        <position position="201"/>
    </location>
</feature>
<dbReference type="Pfam" id="PF07692">
    <property type="entry name" value="Fea1"/>
    <property type="match status" value="1"/>
</dbReference>
<dbReference type="OrthoDB" id="514063at2759"/>
<gene>
    <name evidence="2" type="ORF">MNEG_6092</name>
</gene>
<name>A0A0D2N7S6_9CHLO</name>
<dbReference type="GeneID" id="25738968"/>
<evidence type="ECO:0000256" key="1">
    <source>
        <dbReference type="SAM" id="SignalP"/>
    </source>
</evidence>
<keyword evidence="3" id="KW-1185">Reference proteome</keyword>
<feature type="signal peptide" evidence="1">
    <location>
        <begin position="1"/>
        <end position="22"/>
    </location>
</feature>
<feature type="chain" id="PRO_5002265282" evidence="1">
    <location>
        <begin position="23"/>
        <end position="201"/>
    </location>
</feature>
<keyword evidence="1" id="KW-0732">Signal</keyword>
<evidence type="ECO:0000313" key="3">
    <source>
        <dbReference type="Proteomes" id="UP000054498"/>
    </source>
</evidence>